<protein>
    <submittedName>
        <fullName evidence="1">Uncharacterized protein</fullName>
    </submittedName>
</protein>
<proteinExistence type="predicted"/>
<accession>A0A4C1Y5I6</accession>
<dbReference type="EMBL" id="BGZK01001085">
    <property type="protein sequence ID" value="GBP70770.1"/>
    <property type="molecule type" value="Genomic_DNA"/>
</dbReference>
<comment type="caution">
    <text evidence="1">The sequence shown here is derived from an EMBL/GenBank/DDBJ whole genome shotgun (WGS) entry which is preliminary data.</text>
</comment>
<keyword evidence="2" id="KW-1185">Reference proteome</keyword>
<name>A0A4C1Y5I6_EUMVA</name>
<reference evidence="1 2" key="1">
    <citation type="journal article" date="2019" name="Commun. Biol.">
        <title>The bagworm genome reveals a unique fibroin gene that provides high tensile strength.</title>
        <authorList>
            <person name="Kono N."/>
            <person name="Nakamura H."/>
            <person name="Ohtoshi R."/>
            <person name="Tomita M."/>
            <person name="Numata K."/>
            <person name="Arakawa K."/>
        </authorList>
    </citation>
    <scope>NUCLEOTIDE SEQUENCE [LARGE SCALE GENOMIC DNA]</scope>
</reference>
<evidence type="ECO:0000313" key="2">
    <source>
        <dbReference type="Proteomes" id="UP000299102"/>
    </source>
</evidence>
<evidence type="ECO:0000313" key="1">
    <source>
        <dbReference type="EMBL" id="GBP70770.1"/>
    </source>
</evidence>
<dbReference type="OrthoDB" id="10070851at2759"/>
<organism evidence="1 2">
    <name type="scientific">Eumeta variegata</name>
    <name type="common">Bagworm moth</name>
    <name type="synonym">Eumeta japonica</name>
    <dbReference type="NCBI Taxonomy" id="151549"/>
    <lineage>
        <taxon>Eukaryota</taxon>
        <taxon>Metazoa</taxon>
        <taxon>Ecdysozoa</taxon>
        <taxon>Arthropoda</taxon>
        <taxon>Hexapoda</taxon>
        <taxon>Insecta</taxon>
        <taxon>Pterygota</taxon>
        <taxon>Neoptera</taxon>
        <taxon>Endopterygota</taxon>
        <taxon>Lepidoptera</taxon>
        <taxon>Glossata</taxon>
        <taxon>Ditrysia</taxon>
        <taxon>Tineoidea</taxon>
        <taxon>Psychidae</taxon>
        <taxon>Oiketicinae</taxon>
        <taxon>Eumeta</taxon>
    </lineage>
</organism>
<sequence>MFDHAHCRVLKLLKRNVLQIKKPAKCESDSRTEGSVQTCKLLDVHYRTSGTILPQRVSLFWVSKENFEWANSVEIFEIEQKDASRTKDGQTDRNTLTPVVPLVGVARPAFSMRCVTFLISPMKWPGAEGAQRAAGRYSGRRIISVIRGTKERAADATRLGLHSFSGKFSGTHAQRAERDEDRLAKGGSWSVATITAGLPRRMSRPRRRAAARGGEQTTANRLVRVLHSRPLVAGPLCRGHVCEVANSRRSHICLYSRPPIRFRPSSVLRFGPGPACDSVPIRFYSRSVRNSLPHSAFNPDFATSHNFDLDEAGITSDFTPALVSAGACRCEGSVRF</sequence>
<dbReference type="AlphaFoldDB" id="A0A4C1Y5I6"/>
<dbReference type="Proteomes" id="UP000299102">
    <property type="component" value="Unassembled WGS sequence"/>
</dbReference>
<gene>
    <name evidence="1" type="ORF">EVAR_50876_1</name>
</gene>